<reference evidence="3" key="1">
    <citation type="submission" date="2021-01" db="UniProtKB">
        <authorList>
            <consortium name="EnsemblPlants"/>
        </authorList>
    </citation>
    <scope>IDENTIFICATION</scope>
</reference>
<feature type="compositionally biased region" description="Gly residues" evidence="1">
    <location>
        <begin position="424"/>
        <end position="435"/>
    </location>
</feature>
<name>A0A7N0T9M4_KALFE</name>
<dbReference type="InterPro" id="IPR029071">
    <property type="entry name" value="Ubiquitin-like_domsf"/>
</dbReference>
<dbReference type="InterPro" id="IPR000626">
    <property type="entry name" value="Ubiquitin-like_dom"/>
</dbReference>
<feature type="compositionally biased region" description="Polar residues" evidence="1">
    <location>
        <begin position="339"/>
        <end position="363"/>
    </location>
</feature>
<dbReference type="GO" id="GO:0031593">
    <property type="term" value="F:polyubiquitin modification-dependent protein binding"/>
    <property type="evidence" value="ECO:0007669"/>
    <property type="project" value="TreeGrafter"/>
</dbReference>
<dbReference type="GO" id="GO:0071818">
    <property type="term" value="C:BAT3 complex"/>
    <property type="evidence" value="ECO:0007669"/>
    <property type="project" value="TreeGrafter"/>
</dbReference>
<keyword evidence="4" id="KW-1185">Reference proteome</keyword>
<dbReference type="PRINTS" id="PR00348">
    <property type="entry name" value="UBIQUITIN"/>
</dbReference>
<evidence type="ECO:0000259" key="2">
    <source>
        <dbReference type="PROSITE" id="PS50053"/>
    </source>
</evidence>
<dbReference type="EnsemblPlants" id="Kaladp0027s0027.1.v1.1">
    <property type="protein sequence ID" value="Kaladp0027s0027.1.v1.1"/>
    <property type="gene ID" value="Kaladp0027s0027.v1.1"/>
</dbReference>
<feature type="domain" description="Ubiquitin-like" evidence="2">
    <location>
        <begin position="24"/>
        <end position="97"/>
    </location>
</feature>
<dbReference type="SUPFAM" id="SSF54236">
    <property type="entry name" value="Ubiquitin-like"/>
    <property type="match status" value="1"/>
</dbReference>
<dbReference type="GO" id="GO:0036503">
    <property type="term" value="P:ERAD pathway"/>
    <property type="evidence" value="ECO:0007669"/>
    <property type="project" value="TreeGrafter"/>
</dbReference>
<evidence type="ECO:0000313" key="3">
    <source>
        <dbReference type="EnsemblPlants" id="Kaladp0027s0027.1.v1.1"/>
    </source>
</evidence>
<evidence type="ECO:0000256" key="1">
    <source>
        <dbReference type="SAM" id="MobiDB-lite"/>
    </source>
</evidence>
<dbReference type="Gramene" id="Kaladp0027s0027.1.v1.1">
    <property type="protein sequence ID" value="Kaladp0027s0027.1.v1.1"/>
    <property type="gene ID" value="Kaladp0027s0027.v1.1"/>
</dbReference>
<dbReference type="SMART" id="SM00213">
    <property type="entry name" value="UBQ"/>
    <property type="match status" value="1"/>
</dbReference>
<dbReference type="Gene3D" id="3.10.20.90">
    <property type="entry name" value="Phosphatidylinositol 3-kinase Catalytic Subunit, Chain A, domain 1"/>
    <property type="match status" value="1"/>
</dbReference>
<feature type="compositionally biased region" description="Polar residues" evidence="1">
    <location>
        <begin position="197"/>
        <end position="214"/>
    </location>
</feature>
<feature type="region of interest" description="Disordered" evidence="1">
    <location>
        <begin position="339"/>
        <end position="369"/>
    </location>
</feature>
<feature type="region of interest" description="Disordered" evidence="1">
    <location>
        <begin position="417"/>
        <end position="441"/>
    </location>
</feature>
<dbReference type="Pfam" id="PF00240">
    <property type="entry name" value="ubiquitin"/>
    <property type="match status" value="1"/>
</dbReference>
<dbReference type="AlphaFoldDB" id="A0A7N0T9M4"/>
<dbReference type="PROSITE" id="PS50053">
    <property type="entry name" value="UBIQUITIN_2"/>
    <property type="match status" value="1"/>
</dbReference>
<dbReference type="FunFam" id="3.10.20.90:FF:000154">
    <property type="entry name" value="Large proline-rich protein BAG6"/>
    <property type="match status" value="1"/>
</dbReference>
<protein>
    <recommendedName>
        <fullName evidence="2">Ubiquitin-like domain-containing protein</fullName>
    </recommendedName>
</protein>
<dbReference type="InterPro" id="IPR019956">
    <property type="entry name" value="Ubiquitin_dom"/>
</dbReference>
<dbReference type="OMA" id="FQVENGH"/>
<dbReference type="Proteomes" id="UP000594263">
    <property type="component" value="Unplaced"/>
</dbReference>
<dbReference type="PANTHER" id="PTHR15204:SF0">
    <property type="entry name" value="LARGE PROLINE-RICH PROTEIN BAG6"/>
    <property type="match status" value="1"/>
</dbReference>
<organism evidence="3 4">
    <name type="scientific">Kalanchoe fedtschenkoi</name>
    <name type="common">Lavender scallops</name>
    <name type="synonym">South American air plant</name>
    <dbReference type="NCBI Taxonomy" id="63787"/>
    <lineage>
        <taxon>Eukaryota</taxon>
        <taxon>Viridiplantae</taxon>
        <taxon>Streptophyta</taxon>
        <taxon>Embryophyta</taxon>
        <taxon>Tracheophyta</taxon>
        <taxon>Spermatophyta</taxon>
        <taxon>Magnoliopsida</taxon>
        <taxon>eudicotyledons</taxon>
        <taxon>Gunneridae</taxon>
        <taxon>Pentapetalae</taxon>
        <taxon>Saxifragales</taxon>
        <taxon>Crassulaceae</taxon>
        <taxon>Kalanchoe</taxon>
    </lineage>
</organism>
<evidence type="ECO:0000313" key="4">
    <source>
        <dbReference type="Proteomes" id="UP000594263"/>
    </source>
</evidence>
<accession>A0A7N0T9M4</accession>
<proteinExistence type="predicted"/>
<dbReference type="PANTHER" id="PTHR15204">
    <property type="entry name" value="LARGE PROLINE-RICH PROTEIN BAG6"/>
    <property type="match status" value="1"/>
</dbReference>
<sequence length="441" mass="46412">MGSHSGDQADMLKVEETKSSEPTVEIKVKTLDSQTYTLRVDKCVPVPTLKDQIATVTGILSERQRLICRGRVLKDDQLLSAYHVEDGHTLHLVVREPIPLSQSTNDNAGFDFPPSAADTQGAPGGPRVVIGSFNISDQGQGGMPDINRILSAVFGSMGAPLNRNRNASQDASEPPSFVVHRTSGSGGFAESIRMQPAQVSGGTQHASQGPTSGSPLEHLNPPVIPDSLTTLSQYLNQVTVEFAIANGGDENSPFQGSPPFDGGDHASEFSRVAFWRGLPTPESLAEVLESTRQLLINQTAESLSPFPMGSLHSGVGPGSSSWPRNVDIRIRTGATCAANQGEQTGAQQSPEPVSQSTTGTQPAATAHRQTEVHIRPIRAVFGTVPARTSQSPEPFHNATGLVLPVMARVQPTYASATDVRGGSATTGGQVGGQPGAGLYAY</sequence>
<feature type="region of interest" description="Disordered" evidence="1">
    <location>
        <begin position="197"/>
        <end position="219"/>
    </location>
</feature>
<dbReference type="GO" id="GO:0051787">
    <property type="term" value="F:misfolded protein binding"/>
    <property type="evidence" value="ECO:0007669"/>
    <property type="project" value="TreeGrafter"/>
</dbReference>